<dbReference type="Proteomes" id="UP000239089">
    <property type="component" value="Unassembled WGS sequence"/>
</dbReference>
<keyword evidence="1" id="KW-0732">Signal</keyword>
<dbReference type="AlphaFoldDB" id="A0A2S6NCT8"/>
<gene>
    <name evidence="2" type="ORF">CCR94_05505</name>
</gene>
<evidence type="ECO:0000256" key="1">
    <source>
        <dbReference type="SAM" id="SignalP"/>
    </source>
</evidence>
<evidence type="ECO:0000313" key="2">
    <source>
        <dbReference type="EMBL" id="PPQ32423.1"/>
    </source>
</evidence>
<keyword evidence="3" id="KW-1185">Reference proteome</keyword>
<organism evidence="2 3">
    <name type="scientific">Rhodoblastus sphagnicola</name>
    <dbReference type="NCBI Taxonomy" id="333368"/>
    <lineage>
        <taxon>Bacteria</taxon>
        <taxon>Pseudomonadati</taxon>
        <taxon>Pseudomonadota</taxon>
        <taxon>Alphaproteobacteria</taxon>
        <taxon>Hyphomicrobiales</taxon>
        <taxon>Rhodoblastaceae</taxon>
        <taxon>Rhodoblastus</taxon>
    </lineage>
</organism>
<sequence>MKFGIVFLVALTVAGCAGTMDVAMMSRTSGESFRGELHSDGSGSGTMSVNFRGQQCVGPASRIASDEKKIVGNAGTNNSATAVTNVIIGQQTGPISYDTRAADPVDSFNQGLQAGALAKATMGDATVKALLSCPNGKGIRCVLKGRDLHGGGECSTDDGQAFDIIVTSHK</sequence>
<protein>
    <submittedName>
        <fullName evidence="2">Uncharacterized protein</fullName>
    </submittedName>
</protein>
<dbReference type="PROSITE" id="PS51257">
    <property type="entry name" value="PROKAR_LIPOPROTEIN"/>
    <property type="match status" value="1"/>
</dbReference>
<feature type="signal peptide" evidence="1">
    <location>
        <begin position="1"/>
        <end position="19"/>
    </location>
</feature>
<accession>A0A2S6NCT8</accession>
<evidence type="ECO:0000313" key="3">
    <source>
        <dbReference type="Proteomes" id="UP000239089"/>
    </source>
</evidence>
<name>A0A2S6NCT8_9HYPH</name>
<feature type="chain" id="PRO_5015472214" evidence="1">
    <location>
        <begin position="20"/>
        <end position="170"/>
    </location>
</feature>
<proteinExistence type="predicted"/>
<dbReference type="EMBL" id="NHSJ01000039">
    <property type="protein sequence ID" value="PPQ32423.1"/>
    <property type="molecule type" value="Genomic_DNA"/>
</dbReference>
<reference evidence="2 3" key="1">
    <citation type="journal article" date="2018" name="Arch. Microbiol.">
        <title>New insights into the metabolic potential of the phototrophic purple bacterium Rhodopila globiformis DSM 161(T) from its draft genome sequence and evidence for a vanadium-dependent nitrogenase.</title>
        <authorList>
            <person name="Imhoff J.F."/>
            <person name="Rahn T."/>
            <person name="Kunzel S."/>
            <person name="Neulinger S.C."/>
        </authorList>
    </citation>
    <scope>NUCLEOTIDE SEQUENCE [LARGE SCALE GENOMIC DNA]</scope>
    <source>
        <strain evidence="2 3">DSM 16996</strain>
    </source>
</reference>
<comment type="caution">
    <text evidence="2">The sequence shown here is derived from an EMBL/GenBank/DDBJ whole genome shotgun (WGS) entry which is preliminary data.</text>
</comment>